<dbReference type="Pfam" id="PF08220">
    <property type="entry name" value="HTH_DeoR"/>
    <property type="match status" value="1"/>
</dbReference>
<dbReference type="InterPro" id="IPR037171">
    <property type="entry name" value="NagB/RpiA_transferase-like"/>
</dbReference>
<dbReference type="EMBL" id="CAICSX020000002">
    <property type="protein sequence ID" value="CAD0216640.1"/>
    <property type="molecule type" value="Genomic_DNA"/>
</dbReference>
<evidence type="ECO:0000256" key="3">
    <source>
        <dbReference type="ARBA" id="ARBA00023163"/>
    </source>
</evidence>
<dbReference type="Pfam" id="PF00455">
    <property type="entry name" value="DeoRC"/>
    <property type="match status" value="1"/>
</dbReference>
<reference evidence="5 6" key="1">
    <citation type="submission" date="2020-06" db="EMBL/GenBank/DDBJ databases">
        <authorList>
            <person name="De Coninck B."/>
            <person name="Ibrahim H."/>
        </authorList>
    </citation>
    <scope>NUCLEOTIDE SEQUENCE [LARGE SCALE GENOMIC DNA]</scope>
    <source>
        <strain evidence="5">Ag_rhizogenes_K599</strain>
    </source>
</reference>
<accession>A0AAN2A8H7</accession>
<keyword evidence="1" id="KW-0805">Transcription regulation</keyword>
<dbReference type="InterPro" id="IPR018356">
    <property type="entry name" value="Tscrpt_reg_HTH_DeoR_CS"/>
</dbReference>
<keyword evidence="3" id="KW-0804">Transcription</keyword>
<dbReference type="InterPro" id="IPR014036">
    <property type="entry name" value="DeoR-like_C"/>
</dbReference>
<dbReference type="InterPro" id="IPR050313">
    <property type="entry name" value="Carb_Metab_HTH_regulators"/>
</dbReference>
<dbReference type="Gene3D" id="3.40.50.1360">
    <property type="match status" value="1"/>
</dbReference>
<dbReference type="PROSITE" id="PS51000">
    <property type="entry name" value="HTH_DEOR_2"/>
    <property type="match status" value="1"/>
</dbReference>
<gene>
    <name evidence="5" type="primary">deoR_2</name>
    <name evidence="5" type="ORF">AGRHK599_LOCUS4903</name>
</gene>
<evidence type="ECO:0000313" key="6">
    <source>
        <dbReference type="Proteomes" id="UP000528185"/>
    </source>
</evidence>
<dbReference type="AlphaFoldDB" id="A0AAN2A8H7"/>
<protein>
    <submittedName>
        <fullName evidence="5">Deoxyribose operon repressor</fullName>
    </submittedName>
</protein>
<sequence>MIQFDHYVSIVSYLLFFCQAQRVAIASKATPKCEEQRETESENKVSKISARNARLDALARLVQETGVLRLRDAASRLGVSEITIRRDIAADGERLSCLGGYIIPVQDGAVSSDYVLEQEKDSHAAAKMRACTQAAALIEPHDTIFIDCGTTMPHLARQIPVNAHVTAICYSLNVAEELASRNDVRLIMLGGLYHPEAASFSGDEGFEVLKRVNINKAFLSAGGVDGHHGVTCSHFHEVPIKQMVMQRSMQKHLVVDSSKFSKVRAARYASIGDFNSIVSDQPLPFVK</sequence>
<dbReference type="PANTHER" id="PTHR30363:SF8">
    <property type="entry name" value="DEOXYRIBOSE OPERON REPRESSOR"/>
    <property type="match status" value="1"/>
</dbReference>
<dbReference type="PROSITE" id="PS00894">
    <property type="entry name" value="HTH_DEOR_1"/>
    <property type="match status" value="1"/>
</dbReference>
<dbReference type="GO" id="GO:0003700">
    <property type="term" value="F:DNA-binding transcription factor activity"/>
    <property type="evidence" value="ECO:0007669"/>
    <property type="project" value="InterPro"/>
</dbReference>
<dbReference type="SUPFAM" id="SSF100950">
    <property type="entry name" value="NagB/RpiA/CoA transferase-like"/>
    <property type="match status" value="1"/>
</dbReference>
<evidence type="ECO:0000256" key="1">
    <source>
        <dbReference type="ARBA" id="ARBA00023015"/>
    </source>
</evidence>
<dbReference type="GO" id="GO:0003677">
    <property type="term" value="F:DNA binding"/>
    <property type="evidence" value="ECO:0007669"/>
    <property type="project" value="UniProtKB-KW"/>
</dbReference>
<dbReference type="SMART" id="SM00420">
    <property type="entry name" value="HTH_DEOR"/>
    <property type="match status" value="1"/>
</dbReference>
<feature type="domain" description="HTH deoR-type" evidence="4">
    <location>
        <begin position="51"/>
        <end position="111"/>
    </location>
</feature>
<keyword evidence="2" id="KW-0238">DNA-binding</keyword>
<name>A0AAN2A8H7_RHIRH</name>
<dbReference type="Proteomes" id="UP000528185">
    <property type="component" value="Unassembled WGS sequence"/>
</dbReference>
<evidence type="ECO:0000259" key="4">
    <source>
        <dbReference type="PROSITE" id="PS51000"/>
    </source>
</evidence>
<evidence type="ECO:0000256" key="2">
    <source>
        <dbReference type="ARBA" id="ARBA00023125"/>
    </source>
</evidence>
<dbReference type="SMART" id="SM01134">
    <property type="entry name" value="DeoRC"/>
    <property type="match status" value="1"/>
</dbReference>
<dbReference type="PANTHER" id="PTHR30363">
    <property type="entry name" value="HTH-TYPE TRANSCRIPTIONAL REGULATOR SRLR-RELATED"/>
    <property type="match status" value="1"/>
</dbReference>
<proteinExistence type="predicted"/>
<comment type="caution">
    <text evidence="5">The sequence shown here is derived from an EMBL/GenBank/DDBJ whole genome shotgun (WGS) entry which is preliminary data.</text>
</comment>
<organism evidence="5 6">
    <name type="scientific">Rhizobium rhizogenes</name>
    <name type="common">Agrobacterium rhizogenes</name>
    <dbReference type="NCBI Taxonomy" id="359"/>
    <lineage>
        <taxon>Bacteria</taxon>
        <taxon>Pseudomonadati</taxon>
        <taxon>Pseudomonadota</taxon>
        <taxon>Alphaproteobacteria</taxon>
        <taxon>Hyphomicrobiales</taxon>
        <taxon>Rhizobiaceae</taxon>
        <taxon>Rhizobium/Agrobacterium group</taxon>
        <taxon>Rhizobium</taxon>
    </lineage>
</organism>
<dbReference type="InterPro" id="IPR001034">
    <property type="entry name" value="DeoR_HTH"/>
</dbReference>
<evidence type="ECO:0000313" key="5">
    <source>
        <dbReference type="EMBL" id="CAD0216640.1"/>
    </source>
</evidence>